<keyword evidence="3" id="KW-1185">Reference proteome</keyword>
<evidence type="ECO:0000313" key="2">
    <source>
        <dbReference type="EMBL" id="CAL1606574.1"/>
    </source>
</evidence>
<dbReference type="AlphaFoldDB" id="A0AAV2LZT1"/>
<feature type="compositionally biased region" description="Basic residues" evidence="1">
    <location>
        <begin position="220"/>
        <end position="231"/>
    </location>
</feature>
<feature type="compositionally biased region" description="Basic residues" evidence="1">
    <location>
        <begin position="182"/>
        <end position="192"/>
    </location>
</feature>
<name>A0AAV2LZT1_KNICA</name>
<feature type="compositionally biased region" description="Low complexity" evidence="1">
    <location>
        <begin position="52"/>
        <end position="64"/>
    </location>
</feature>
<dbReference type="EMBL" id="OZ035827">
    <property type="protein sequence ID" value="CAL1606574.1"/>
    <property type="molecule type" value="Genomic_DNA"/>
</dbReference>
<reference evidence="2 3" key="1">
    <citation type="submission" date="2024-04" db="EMBL/GenBank/DDBJ databases">
        <authorList>
            <person name="Waldvogel A.-M."/>
            <person name="Schoenle A."/>
        </authorList>
    </citation>
    <scope>NUCLEOTIDE SEQUENCE [LARGE SCALE GENOMIC DNA]</scope>
</reference>
<protein>
    <submittedName>
        <fullName evidence="2">Uncharacterized protein</fullName>
    </submittedName>
</protein>
<gene>
    <name evidence="2" type="ORF">KC01_LOCUS33727</name>
</gene>
<sequence>MLRKTKLNDDEVENDEAEENRFWNAMLKADKKDYAKICDDFGVKDLHLIRSEISSGEESSQSLSPGIRRKSKNTSTNPFGKEHTELYSEDDGPLSTKQLGINGEFYDDEVDSSYQYSQSSEESESESGTQSETQSDSESETQSDTQSGSETESEHEETEKYCPEDNPDGETVKVCQSQSKKSASRRSNKIQHRSHESESNKVDGYEEEDICEEGVDKRSTKSKKSKKKSRSSNHTDIDRNEGKLDKY</sequence>
<feature type="region of interest" description="Disordered" evidence="1">
    <location>
        <begin position="52"/>
        <end position="247"/>
    </location>
</feature>
<evidence type="ECO:0000256" key="1">
    <source>
        <dbReference type="SAM" id="MobiDB-lite"/>
    </source>
</evidence>
<evidence type="ECO:0000313" key="3">
    <source>
        <dbReference type="Proteomes" id="UP001497482"/>
    </source>
</evidence>
<feature type="compositionally biased region" description="Basic and acidic residues" evidence="1">
    <location>
        <begin position="233"/>
        <end position="247"/>
    </location>
</feature>
<accession>A0AAV2LZT1</accession>
<organism evidence="2 3">
    <name type="scientific">Knipowitschia caucasica</name>
    <name type="common">Caucasian dwarf goby</name>
    <name type="synonym">Pomatoschistus caucasicus</name>
    <dbReference type="NCBI Taxonomy" id="637954"/>
    <lineage>
        <taxon>Eukaryota</taxon>
        <taxon>Metazoa</taxon>
        <taxon>Chordata</taxon>
        <taxon>Craniata</taxon>
        <taxon>Vertebrata</taxon>
        <taxon>Euteleostomi</taxon>
        <taxon>Actinopterygii</taxon>
        <taxon>Neopterygii</taxon>
        <taxon>Teleostei</taxon>
        <taxon>Neoteleostei</taxon>
        <taxon>Acanthomorphata</taxon>
        <taxon>Gobiaria</taxon>
        <taxon>Gobiiformes</taxon>
        <taxon>Gobioidei</taxon>
        <taxon>Gobiidae</taxon>
        <taxon>Gobiinae</taxon>
        <taxon>Knipowitschia</taxon>
    </lineage>
</organism>
<feature type="compositionally biased region" description="Basic and acidic residues" evidence="1">
    <location>
        <begin position="193"/>
        <end position="204"/>
    </location>
</feature>
<proteinExistence type="predicted"/>
<dbReference type="Proteomes" id="UP001497482">
    <property type="component" value="Chromosome 5"/>
</dbReference>
<feature type="compositionally biased region" description="Low complexity" evidence="1">
    <location>
        <begin position="112"/>
        <end position="134"/>
    </location>
</feature>